<keyword evidence="1" id="KW-0863">Zinc-finger</keyword>
<feature type="domain" description="SWIM-type" evidence="2">
    <location>
        <begin position="147"/>
        <end position="182"/>
    </location>
</feature>
<dbReference type="InterPro" id="IPR007527">
    <property type="entry name" value="Znf_SWIM"/>
</dbReference>
<dbReference type="GO" id="GO:0008270">
    <property type="term" value="F:zinc ion binding"/>
    <property type="evidence" value="ECO:0007669"/>
    <property type="project" value="UniProtKB-KW"/>
</dbReference>
<evidence type="ECO:0000256" key="1">
    <source>
        <dbReference type="PROSITE-ProRule" id="PRU00325"/>
    </source>
</evidence>
<dbReference type="PANTHER" id="PTHR38133:SF1">
    <property type="entry name" value="SLR1429 PROTEIN"/>
    <property type="match status" value="1"/>
</dbReference>
<dbReference type="Proteomes" id="UP000035368">
    <property type="component" value="Chromosome"/>
</dbReference>
<organism evidence="3 4">
    <name type="scientific">Corynebacterium epidermidicanis</name>
    <dbReference type="NCBI Taxonomy" id="1050174"/>
    <lineage>
        <taxon>Bacteria</taxon>
        <taxon>Bacillati</taxon>
        <taxon>Actinomycetota</taxon>
        <taxon>Actinomycetes</taxon>
        <taxon>Mycobacteriales</taxon>
        <taxon>Corynebacteriaceae</taxon>
        <taxon>Corynebacterium</taxon>
    </lineage>
</organism>
<dbReference type="RefSeq" id="WP_047239975.1">
    <property type="nucleotide sequence ID" value="NZ_CP011541.1"/>
</dbReference>
<keyword evidence="4" id="KW-1185">Reference proteome</keyword>
<dbReference type="PATRIC" id="fig|1050174.4.peg.999"/>
<keyword evidence="1" id="KW-0862">Zinc</keyword>
<evidence type="ECO:0000313" key="4">
    <source>
        <dbReference type="Proteomes" id="UP000035368"/>
    </source>
</evidence>
<dbReference type="Pfam" id="PF04434">
    <property type="entry name" value="SWIM"/>
    <property type="match status" value="1"/>
</dbReference>
<proteinExistence type="predicted"/>
<dbReference type="EMBL" id="CP011541">
    <property type="protein sequence ID" value="AKK02856.1"/>
    <property type="molecule type" value="Genomic_DNA"/>
</dbReference>
<name>A0A0G3GNQ1_9CORY</name>
<reference evidence="3 4" key="1">
    <citation type="submission" date="2015-05" db="EMBL/GenBank/DDBJ databases">
        <title>Complete genome sequence of Corynebacterium epidermidicanis DSM 45586, isolated from the skin of a dog suffering from pruritus.</title>
        <authorList>
            <person name="Ruckert C."/>
            <person name="Albersmeier A."/>
            <person name="Winkler A."/>
            <person name="Tauch A."/>
        </authorList>
    </citation>
    <scope>NUCLEOTIDE SEQUENCE [LARGE SCALE GENOMIC DNA]</scope>
    <source>
        <strain evidence="3 4">DSM 45586</strain>
    </source>
</reference>
<protein>
    <recommendedName>
        <fullName evidence="2">SWIM-type domain-containing protein</fullName>
    </recommendedName>
</protein>
<dbReference type="PROSITE" id="PS50966">
    <property type="entry name" value="ZF_SWIM"/>
    <property type="match status" value="1"/>
</dbReference>
<evidence type="ECO:0000313" key="3">
    <source>
        <dbReference type="EMBL" id="AKK02856.1"/>
    </source>
</evidence>
<sequence>MADPKDKKPRPRDGNVIYVNFGNEKRVTSVPSGASSGASGAPARALRTVRGQSEPQAFVRSIYQDFTDPGRISRGLDYFRLGNVVGLSVSRDRVVASVAGSQNEPFSVAISFPRRGSEELEEVTAQLLSHAGALADAKRGRLSPGMVDMLLASDTSEVRVSCDCPDRSLCCKHGVAVLEAFAEKIEADPALLFNLRGLSFTQLELAMQAEAKRRVDKAAEEHNPTRFWDGSELPDLPTPKVAPAIDDSDLDALHQAMRTVTYSAIDELRAVADIEELYDFLVDR</sequence>
<dbReference type="STRING" id="1050174.CEPID_04930"/>
<dbReference type="OrthoDB" id="188274at2"/>
<dbReference type="KEGG" id="cei:CEPID_04930"/>
<gene>
    <name evidence="3" type="ORF">CEPID_04930</name>
</gene>
<dbReference type="PANTHER" id="PTHR38133">
    <property type="entry name" value="SLR1429 PROTEIN"/>
    <property type="match status" value="1"/>
</dbReference>
<dbReference type="AlphaFoldDB" id="A0A0G3GNQ1"/>
<keyword evidence="1" id="KW-0479">Metal-binding</keyword>
<evidence type="ECO:0000259" key="2">
    <source>
        <dbReference type="PROSITE" id="PS50966"/>
    </source>
</evidence>
<accession>A0A0G3GNQ1</accession>